<dbReference type="RefSeq" id="WP_149351797.1">
    <property type="nucleotide sequence ID" value="NZ_VTRV01000015.1"/>
</dbReference>
<feature type="transmembrane region" description="Helical" evidence="1">
    <location>
        <begin position="362"/>
        <end position="378"/>
    </location>
</feature>
<name>A0A5D8Z8S0_9GAMM</name>
<dbReference type="PROSITE" id="PS51257">
    <property type="entry name" value="PROKAR_LIPOPROTEIN"/>
    <property type="match status" value="1"/>
</dbReference>
<feature type="transmembrane region" description="Helical" evidence="1">
    <location>
        <begin position="294"/>
        <end position="310"/>
    </location>
</feature>
<accession>A0A5D8Z8S0</accession>
<dbReference type="AlphaFoldDB" id="A0A5D8Z8S0"/>
<keyword evidence="1" id="KW-1133">Transmembrane helix</keyword>
<feature type="transmembrane region" description="Helical" evidence="1">
    <location>
        <begin position="87"/>
        <end position="105"/>
    </location>
</feature>
<evidence type="ECO:0000313" key="2">
    <source>
        <dbReference type="EMBL" id="TZF91191.1"/>
    </source>
</evidence>
<keyword evidence="1" id="KW-0472">Membrane</keyword>
<feature type="transmembrane region" description="Helical" evidence="1">
    <location>
        <begin position="125"/>
        <end position="144"/>
    </location>
</feature>
<feature type="transmembrane region" description="Helical" evidence="1">
    <location>
        <begin position="65"/>
        <end position="81"/>
    </location>
</feature>
<gene>
    <name evidence="2" type="ORF">FW784_02575</name>
</gene>
<feature type="transmembrane region" description="Helical" evidence="1">
    <location>
        <begin position="504"/>
        <end position="523"/>
    </location>
</feature>
<keyword evidence="1" id="KW-0812">Transmembrane</keyword>
<dbReference type="Proteomes" id="UP000323164">
    <property type="component" value="Unassembled WGS sequence"/>
</dbReference>
<feature type="transmembrane region" description="Helical" evidence="1">
    <location>
        <begin position="150"/>
        <end position="168"/>
    </location>
</feature>
<reference evidence="2 3" key="1">
    <citation type="submission" date="2019-08" db="EMBL/GenBank/DDBJ databases">
        <title>Draft genome sequence of Lysobacter sp. UKS-15.</title>
        <authorList>
            <person name="Im W.-T."/>
        </authorList>
    </citation>
    <scope>NUCLEOTIDE SEQUENCE [LARGE SCALE GENOMIC DNA]</scope>
    <source>
        <strain evidence="2 3">UKS-15</strain>
    </source>
</reference>
<feature type="transmembrane region" description="Helical" evidence="1">
    <location>
        <begin position="390"/>
        <end position="408"/>
    </location>
</feature>
<organism evidence="2 3">
    <name type="scientific">Cognatilysobacter lacus</name>
    <dbReference type="NCBI Taxonomy" id="1643323"/>
    <lineage>
        <taxon>Bacteria</taxon>
        <taxon>Pseudomonadati</taxon>
        <taxon>Pseudomonadota</taxon>
        <taxon>Gammaproteobacteria</taxon>
        <taxon>Lysobacterales</taxon>
        <taxon>Lysobacteraceae</taxon>
        <taxon>Cognatilysobacter</taxon>
    </lineage>
</organism>
<feature type="transmembrane region" description="Helical" evidence="1">
    <location>
        <begin position="555"/>
        <end position="575"/>
    </location>
</feature>
<dbReference type="EMBL" id="VTRV01000015">
    <property type="protein sequence ID" value="TZF91191.1"/>
    <property type="molecule type" value="Genomic_DNA"/>
</dbReference>
<evidence type="ECO:0000313" key="3">
    <source>
        <dbReference type="Proteomes" id="UP000323164"/>
    </source>
</evidence>
<proteinExistence type="predicted"/>
<evidence type="ECO:0000256" key="1">
    <source>
        <dbReference type="SAM" id="Phobius"/>
    </source>
</evidence>
<sequence length="730" mass="78181">MARVNGVGALVAAACVLATAAGAGELLRSGTFDWHLRQPTFVQGGLELMVVWVLLFAASRLRRSAAFAVASAAVVVLFVRLHSVDLALIASGVYCAGIYGLGSFLSRALAPQPASADLAEGRRVLVGLLTLSCVLWSGGLWYGLGFRQTQLLGAALALAGLALGAGRWRSLGHAAADRVRGERNALASAGWTLLATALLGLLVRTNTVLYYDSIWYGLRPDRVLFGEHGIYSYLGLTTQVHYYPKLYEVALSPLQGHGDLSIDLAFNLWATLFLVFVVRACAMAQGISTRTSTLLAVALTCVPACLGAAETSKGDVLAAAFVLLAARFVQEFARTRDSRLLADVLACALVATGLRLSTLPWLAVLLLATVALWVRLVLHRRTAAFAWLRGGAGMLSALAVWTVGLVHYRTFALTGTWLITNAKLQHSLDALGWKLRFPIGSLTGGEAPAGASGLVDVLNFAVAPSGYRFHVIKWMGAVWLVGALVVLARLAIAPSRVAWLRRHGVILAIGLLFPVVICLNAWPVRGGDGNYFIVPAACLAIAGFAAIRTSRLVDAGLLASAVIGTAMYLLTSNWVTGTEVPPRTLLRSPFDARQQLDAYLAQDNLTYVANYLGKCNVHTRVTGLLPDSGPAFALPARYEPLQEMDWDNAASLASTDAFGRLMKATGTQLVVLPADDRLPHVATQRRLFDFVRSAMLSWQASGRAVEQTRRGDYVLYRLTDAAPLRNCPAR</sequence>
<evidence type="ECO:0008006" key="4">
    <source>
        <dbReference type="Google" id="ProtNLM"/>
    </source>
</evidence>
<feature type="transmembrane region" description="Helical" evidence="1">
    <location>
        <begin position="264"/>
        <end position="282"/>
    </location>
</feature>
<keyword evidence="3" id="KW-1185">Reference proteome</keyword>
<feature type="transmembrane region" description="Helical" evidence="1">
    <location>
        <begin position="471"/>
        <end position="492"/>
    </location>
</feature>
<protein>
    <recommendedName>
        <fullName evidence="4">Glycosyltransferase RgtA/B/C/D-like domain-containing protein</fullName>
    </recommendedName>
</protein>
<feature type="transmembrane region" description="Helical" evidence="1">
    <location>
        <begin position="189"/>
        <end position="211"/>
    </location>
</feature>
<dbReference type="OrthoDB" id="6059363at2"/>
<comment type="caution">
    <text evidence="2">The sequence shown here is derived from an EMBL/GenBank/DDBJ whole genome shotgun (WGS) entry which is preliminary data.</text>
</comment>
<feature type="transmembrane region" description="Helical" evidence="1">
    <location>
        <begin position="39"/>
        <end position="58"/>
    </location>
</feature>
<feature type="transmembrane region" description="Helical" evidence="1">
    <location>
        <begin position="529"/>
        <end position="548"/>
    </location>
</feature>